<gene>
    <name evidence="2" type="ORF">J9309_01235</name>
</gene>
<evidence type="ECO:0000256" key="1">
    <source>
        <dbReference type="SAM" id="SignalP"/>
    </source>
</evidence>
<feature type="chain" id="PRO_5047231413" evidence="1">
    <location>
        <begin position="27"/>
        <end position="361"/>
    </location>
</feature>
<keyword evidence="3" id="KW-1185">Reference proteome</keyword>
<dbReference type="Pfam" id="PF11276">
    <property type="entry name" value="DUF3078"/>
    <property type="match status" value="1"/>
</dbReference>
<accession>A0ABX7XDR7</accession>
<organism evidence="2 3">
    <name type="scientific">Faecalibacter bovis</name>
    <dbReference type="NCBI Taxonomy" id="2898187"/>
    <lineage>
        <taxon>Bacteria</taxon>
        <taxon>Pseudomonadati</taxon>
        <taxon>Bacteroidota</taxon>
        <taxon>Flavobacteriia</taxon>
        <taxon>Flavobacteriales</taxon>
        <taxon>Weeksellaceae</taxon>
        <taxon>Faecalibacter</taxon>
    </lineage>
</organism>
<evidence type="ECO:0000313" key="2">
    <source>
        <dbReference type="EMBL" id="QTV06000.1"/>
    </source>
</evidence>
<dbReference type="RefSeq" id="WP_230476640.1">
    <property type="nucleotide sequence ID" value="NZ_CP072842.1"/>
</dbReference>
<dbReference type="Proteomes" id="UP000672011">
    <property type="component" value="Chromosome"/>
</dbReference>
<protein>
    <submittedName>
        <fullName evidence="2">DUF3078 domain-containing protein</fullName>
    </submittedName>
</protein>
<dbReference type="EMBL" id="CP072842">
    <property type="protein sequence ID" value="QTV06000.1"/>
    <property type="molecule type" value="Genomic_DNA"/>
</dbReference>
<keyword evidence="1" id="KW-0732">Signal</keyword>
<proteinExistence type="predicted"/>
<sequence>MNFKINPTIKKTILTLTLIASSIAFAQTVKDGKVATDSQRYLKDQKFDGRTEGWFISGNNALLFSQSAFSNWMAGGVNSIALNGNLNYEFNLTRGKNIWDNRIILGYGVQTNEGEETRKNNDIIDLTSSYGYNFKKNWYLAAAMNFKTQFTSGYDYSLDPKKKISNFMAPGYLSFGLGVDYKPNDNFQVNIHPFTARVTFVMDEDLQYAGNYGLKNDGDSSFFELGAYLGARYKFQVMEGISYDNRIGIFANYLDKPQNMDIAYWGQLDFVVNKFISAQVAVNLLYDENQIKKTQLKQTLGIGFTYKFDNKPKEEIKPEGTAFNIVNEEATILDSIQKNEIVSNYELKKDPILTQTILVSQ</sequence>
<name>A0ABX7XDR7_9FLAO</name>
<evidence type="ECO:0000313" key="3">
    <source>
        <dbReference type="Proteomes" id="UP000672011"/>
    </source>
</evidence>
<reference evidence="2 3" key="1">
    <citation type="journal article" date="2021" name="Int. J. Syst. Evol. Microbiol.">
        <title>Faecalibacter bovis sp. nov., isolated from cow faeces.</title>
        <authorList>
            <person name="Li F."/>
            <person name="Zhao W."/>
            <person name="Hong Q."/>
            <person name="Shao Q."/>
            <person name="Song J."/>
            <person name="Yang S."/>
        </authorList>
    </citation>
    <scope>NUCLEOTIDE SEQUENCE [LARGE SCALE GENOMIC DNA]</scope>
    <source>
        <strain evidence="2 3">ZY171143</strain>
    </source>
</reference>
<reference evidence="3" key="2">
    <citation type="submission" date="2021-04" db="EMBL/GenBank/DDBJ databases">
        <title>Taxonomy of Flavobacteriaceae bacterium ZY171143.</title>
        <authorList>
            <person name="Li F."/>
        </authorList>
    </citation>
    <scope>NUCLEOTIDE SEQUENCE [LARGE SCALE GENOMIC DNA]</scope>
    <source>
        <strain evidence="3">ZY171143</strain>
    </source>
</reference>
<dbReference type="InterPro" id="IPR021428">
    <property type="entry name" value="DUF3078"/>
</dbReference>
<feature type="signal peptide" evidence="1">
    <location>
        <begin position="1"/>
        <end position="26"/>
    </location>
</feature>